<evidence type="ECO:0000256" key="3">
    <source>
        <dbReference type="PIRSR" id="PIRSR617939-1"/>
    </source>
</evidence>
<dbReference type="InterPro" id="IPR013024">
    <property type="entry name" value="GGCT-like"/>
</dbReference>
<name>A0A8T9CRA6_9HELO</name>
<feature type="binding site" evidence="4">
    <location>
        <begin position="41"/>
        <end position="46"/>
    </location>
    <ligand>
        <name>substrate</name>
    </ligand>
</feature>
<protein>
    <recommendedName>
        <fullName evidence="1">gamma-glutamylcyclotransferase</fullName>
        <ecNumber evidence="1">4.3.2.9</ecNumber>
    </recommendedName>
</protein>
<comment type="caution">
    <text evidence="5">The sequence shown here is derived from an EMBL/GenBank/DDBJ whole genome shotgun (WGS) entry which is preliminary data.</text>
</comment>
<dbReference type="GO" id="GO:0003839">
    <property type="term" value="F:gamma-glutamylcyclotransferase activity"/>
    <property type="evidence" value="ECO:0007669"/>
    <property type="project" value="UniProtKB-EC"/>
</dbReference>
<evidence type="ECO:0000256" key="1">
    <source>
        <dbReference type="ARBA" id="ARBA00012346"/>
    </source>
</evidence>
<dbReference type="OrthoDB" id="2017317at2759"/>
<organism evidence="5 6">
    <name type="scientific">Lachnellula suecica</name>
    <dbReference type="NCBI Taxonomy" id="602035"/>
    <lineage>
        <taxon>Eukaryota</taxon>
        <taxon>Fungi</taxon>
        <taxon>Dikarya</taxon>
        <taxon>Ascomycota</taxon>
        <taxon>Pezizomycotina</taxon>
        <taxon>Leotiomycetes</taxon>
        <taxon>Helotiales</taxon>
        <taxon>Lachnaceae</taxon>
        <taxon>Lachnellula</taxon>
    </lineage>
</organism>
<dbReference type="PANTHER" id="PTHR12935:SF0">
    <property type="entry name" value="GAMMA-GLUTAMYLCYCLOTRANSFERASE"/>
    <property type="match status" value="1"/>
</dbReference>
<dbReference type="CDD" id="cd06661">
    <property type="entry name" value="GGCT_like"/>
    <property type="match status" value="1"/>
</dbReference>
<keyword evidence="2" id="KW-0456">Lyase</keyword>
<proteinExistence type="predicted"/>
<dbReference type="SUPFAM" id="SSF110857">
    <property type="entry name" value="Gamma-glutamyl cyclotransferase-like"/>
    <property type="match status" value="1"/>
</dbReference>
<evidence type="ECO:0000313" key="5">
    <source>
        <dbReference type="EMBL" id="TVY85173.1"/>
    </source>
</evidence>
<dbReference type="InterPro" id="IPR036568">
    <property type="entry name" value="GGCT-like_sf"/>
</dbReference>
<gene>
    <name evidence="5" type="primary">tcpK</name>
    <name evidence="5" type="ORF">LSUE1_G002343</name>
</gene>
<dbReference type="EMBL" id="QGMK01000024">
    <property type="protein sequence ID" value="TVY85173.1"/>
    <property type="molecule type" value="Genomic_DNA"/>
</dbReference>
<dbReference type="PANTHER" id="PTHR12935">
    <property type="entry name" value="GAMMA-GLUTAMYLCYCLOTRANSFERASE"/>
    <property type="match status" value="1"/>
</dbReference>
<accession>A0A8T9CRA6</accession>
<dbReference type="Gene3D" id="3.10.490.10">
    <property type="entry name" value="Gamma-glutamyl cyclotransferase-like"/>
    <property type="match status" value="1"/>
</dbReference>
<evidence type="ECO:0000256" key="4">
    <source>
        <dbReference type="PIRSR" id="PIRSR617939-2"/>
    </source>
</evidence>
<dbReference type="AlphaFoldDB" id="A0A8T9CRA6"/>
<reference evidence="5 6" key="1">
    <citation type="submission" date="2018-05" db="EMBL/GenBank/DDBJ databases">
        <title>Genome sequencing and assembly of the regulated plant pathogen Lachnellula willkommii and related sister species for the development of diagnostic species identification markers.</title>
        <authorList>
            <person name="Giroux E."/>
            <person name="Bilodeau G."/>
        </authorList>
    </citation>
    <scope>NUCLEOTIDE SEQUENCE [LARGE SCALE GENOMIC DNA]</scope>
    <source>
        <strain evidence="5 6">CBS 268.59</strain>
    </source>
</reference>
<dbReference type="InterPro" id="IPR017939">
    <property type="entry name" value="G-Glutamylcylcotransferase"/>
</dbReference>
<keyword evidence="6" id="KW-1185">Reference proteome</keyword>
<dbReference type="Proteomes" id="UP000469558">
    <property type="component" value="Unassembled WGS sequence"/>
</dbReference>
<dbReference type="EC" id="4.3.2.9" evidence="1"/>
<evidence type="ECO:0000256" key="2">
    <source>
        <dbReference type="ARBA" id="ARBA00023239"/>
    </source>
</evidence>
<feature type="non-terminal residue" evidence="5">
    <location>
        <position position="1"/>
    </location>
</feature>
<evidence type="ECO:0000313" key="6">
    <source>
        <dbReference type="Proteomes" id="UP000469558"/>
    </source>
</evidence>
<feature type="binding site" evidence="4">
    <location>
        <position position="165"/>
    </location>
    <ligand>
        <name>substrate</name>
    </ligand>
</feature>
<feature type="active site" description="Proton acceptor" evidence="3">
    <location>
        <position position="120"/>
    </location>
</feature>
<sequence length="169" mass="18753">PEASRAPEIIVLNTPAFLDTMMPHQSHQPTKIEDNSETCWYFAYGSNLSPPVFTGKRGIKPLDFKVSFLPGYALCFNILFMPYSEPAMAGLKICGKDDEPVYGVQYLLSRADFLKLVASEGAGVAYRVVSAEANCLDDGTNVTVFTLIARRALFTSQQRLPSQRYMLVD</sequence>